<evidence type="ECO:0000259" key="1">
    <source>
        <dbReference type="Pfam" id="PF14192"/>
    </source>
</evidence>
<sequence length="330" mass="37452">MNRIPQEWLDFLREQYPVGSRIQLKEMGNDLNPILPGSMGTLKAIDDLGTFHVKWDNGRELGVVIGEDRFTVHPPEPTLLKLYMPLTADFYPRDEWGDTSEEGEEWDGRTLLDYENQILGALVKERMPEEKERGLMHWYGKQDSVDSKVRSAVFTVEEKNGQLWGVAECQVVGRLAPAELDQLKDYITGQASDGWGEGFEQREIRVDGGELYVHLWNFDDSWSIQTEQERFTPKVAEGLPELCFSTLRTTGQLICIKRGESGYYPSDWDTGDKERNVELADELNENLGVTPAQRQAMEIGSMVGWDVPGADPGNYEIQREEPEEGGMTLG</sequence>
<feature type="domain" description="DUF4314" evidence="1">
    <location>
        <begin position="7"/>
        <end position="72"/>
    </location>
</feature>
<reference evidence="2" key="2">
    <citation type="submission" date="2021-04" db="EMBL/GenBank/DDBJ databases">
        <authorList>
            <person name="Gilroy R."/>
        </authorList>
    </citation>
    <scope>NUCLEOTIDE SEQUENCE</scope>
    <source>
        <strain evidence="2">CHK33-7979</strain>
    </source>
</reference>
<proteinExistence type="predicted"/>
<comment type="caution">
    <text evidence="2">The sequence shown here is derived from an EMBL/GenBank/DDBJ whole genome shotgun (WGS) entry which is preliminary data.</text>
</comment>
<dbReference type="Pfam" id="PF14192">
    <property type="entry name" value="DUF4314"/>
    <property type="match status" value="1"/>
</dbReference>
<evidence type="ECO:0000313" key="3">
    <source>
        <dbReference type="Proteomes" id="UP000886824"/>
    </source>
</evidence>
<dbReference type="InterPro" id="IPR025463">
    <property type="entry name" value="DUF4314"/>
</dbReference>
<reference evidence="2" key="1">
    <citation type="journal article" date="2021" name="PeerJ">
        <title>Extensive microbial diversity within the chicken gut microbiome revealed by metagenomics and culture.</title>
        <authorList>
            <person name="Gilroy R."/>
            <person name="Ravi A."/>
            <person name="Getino M."/>
            <person name="Pursley I."/>
            <person name="Horton D.L."/>
            <person name="Alikhan N.F."/>
            <person name="Baker D."/>
            <person name="Gharbi K."/>
            <person name="Hall N."/>
            <person name="Watson M."/>
            <person name="Adriaenssens E.M."/>
            <person name="Foster-Nyarko E."/>
            <person name="Jarju S."/>
            <person name="Secka A."/>
            <person name="Antonio M."/>
            <person name="Oren A."/>
            <person name="Chaudhuri R.R."/>
            <person name="La Ragione R."/>
            <person name="Hildebrand F."/>
            <person name="Pallen M.J."/>
        </authorList>
    </citation>
    <scope>NUCLEOTIDE SEQUENCE</scope>
    <source>
        <strain evidence="2">CHK33-7979</strain>
    </source>
</reference>
<name>A0A9D2CDT8_9FIRM</name>
<gene>
    <name evidence="2" type="ORF">H9826_09965</name>
</gene>
<accession>A0A9D2CDT8</accession>
<protein>
    <submittedName>
        <fullName evidence="2">DUF4314 domain-containing protein</fullName>
    </submittedName>
</protein>
<organism evidence="2 3">
    <name type="scientific">Candidatus Intestinimonas merdavium</name>
    <dbReference type="NCBI Taxonomy" id="2838622"/>
    <lineage>
        <taxon>Bacteria</taxon>
        <taxon>Bacillati</taxon>
        <taxon>Bacillota</taxon>
        <taxon>Clostridia</taxon>
        <taxon>Eubacteriales</taxon>
        <taxon>Intestinimonas</taxon>
    </lineage>
</organism>
<evidence type="ECO:0000313" key="2">
    <source>
        <dbReference type="EMBL" id="HIY74276.1"/>
    </source>
</evidence>
<dbReference type="AlphaFoldDB" id="A0A9D2CDT8"/>
<dbReference type="EMBL" id="DXCX01000102">
    <property type="protein sequence ID" value="HIY74276.1"/>
    <property type="molecule type" value="Genomic_DNA"/>
</dbReference>
<dbReference type="Proteomes" id="UP000886824">
    <property type="component" value="Unassembled WGS sequence"/>
</dbReference>